<keyword evidence="5 8" id="KW-0067">ATP-binding</keyword>
<evidence type="ECO:0000256" key="5">
    <source>
        <dbReference type="ARBA" id="ARBA00022840"/>
    </source>
</evidence>
<dbReference type="KEGG" id="ggr:HKW67_16070"/>
<evidence type="ECO:0000256" key="2">
    <source>
        <dbReference type="ARBA" id="ARBA00022679"/>
    </source>
</evidence>
<dbReference type="PROSITE" id="PS50011">
    <property type="entry name" value="PROTEIN_KINASE_DOM"/>
    <property type="match status" value="1"/>
</dbReference>
<dbReference type="PANTHER" id="PTHR43289:SF6">
    <property type="entry name" value="SERINE_THREONINE-PROTEIN KINASE NEKL-3"/>
    <property type="match status" value="1"/>
</dbReference>
<dbReference type="FunFam" id="3.30.200.20:FF:000035">
    <property type="entry name" value="Serine/threonine protein kinase Stk1"/>
    <property type="match status" value="1"/>
</dbReference>
<evidence type="ECO:0000256" key="6">
    <source>
        <dbReference type="ARBA" id="ARBA00047899"/>
    </source>
</evidence>
<keyword evidence="3 8" id="KW-0547">Nucleotide-binding</keyword>
<evidence type="ECO:0000313" key="11">
    <source>
        <dbReference type="EMBL" id="QJR36922.1"/>
    </source>
</evidence>
<dbReference type="SMART" id="SM00220">
    <property type="entry name" value="S_TKc"/>
    <property type="match status" value="1"/>
</dbReference>
<feature type="binding site" evidence="8">
    <location>
        <position position="73"/>
    </location>
    <ligand>
        <name>ATP</name>
        <dbReference type="ChEBI" id="CHEBI:30616"/>
    </ligand>
</feature>
<dbReference type="InterPro" id="IPR000719">
    <property type="entry name" value="Prot_kinase_dom"/>
</dbReference>
<dbReference type="EMBL" id="CP053085">
    <property type="protein sequence ID" value="QJR36922.1"/>
    <property type="molecule type" value="Genomic_DNA"/>
</dbReference>
<keyword evidence="12" id="KW-1185">Reference proteome</keyword>
<protein>
    <submittedName>
        <fullName evidence="11">Serine/threonine protein kinase</fullName>
    </submittedName>
</protein>
<evidence type="ECO:0000256" key="3">
    <source>
        <dbReference type="ARBA" id="ARBA00022741"/>
    </source>
</evidence>
<evidence type="ECO:0000256" key="9">
    <source>
        <dbReference type="SAM" id="MobiDB-lite"/>
    </source>
</evidence>
<reference evidence="11 12" key="1">
    <citation type="submission" date="2020-05" db="EMBL/GenBank/DDBJ databases">
        <title>Complete genome sequence of Gemmatimonas greenlandica TET16.</title>
        <authorList>
            <person name="Zeng Y."/>
        </authorList>
    </citation>
    <scope>NUCLEOTIDE SEQUENCE [LARGE SCALE GENOMIC DNA]</scope>
    <source>
        <strain evidence="11 12">TET16</strain>
    </source>
</reference>
<evidence type="ECO:0000313" key="12">
    <source>
        <dbReference type="Proteomes" id="UP000500938"/>
    </source>
</evidence>
<dbReference type="InterPro" id="IPR017441">
    <property type="entry name" value="Protein_kinase_ATP_BS"/>
</dbReference>
<organism evidence="11 12">
    <name type="scientific">Gemmatimonas groenlandica</name>
    <dbReference type="NCBI Taxonomy" id="2732249"/>
    <lineage>
        <taxon>Bacteria</taxon>
        <taxon>Pseudomonadati</taxon>
        <taxon>Gemmatimonadota</taxon>
        <taxon>Gemmatimonadia</taxon>
        <taxon>Gemmatimonadales</taxon>
        <taxon>Gemmatimonadaceae</taxon>
        <taxon>Gemmatimonas</taxon>
    </lineage>
</organism>
<dbReference type="PROSITE" id="PS00107">
    <property type="entry name" value="PROTEIN_KINASE_ATP"/>
    <property type="match status" value="1"/>
</dbReference>
<dbReference type="CDD" id="cd14014">
    <property type="entry name" value="STKc_PknB_like"/>
    <property type="match status" value="1"/>
</dbReference>
<evidence type="ECO:0000256" key="7">
    <source>
        <dbReference type="ARBA" id="ARBA00048679"/>
    </source>
</evidence>
<dbReference type="GO" id="GO:0005524">
    <property type="term" value="F:ATP binding"/>
    <property type="evidence" value="ECO:0007669"/>
    <property type="project" value="UniProtKB-UniRule"/>
</dbReference>
<feature type="compositionally biased region" description="Low complexity" evidence="9">
    <location>
        <begin position="457"/>
        <end position="502"/>
    </location>
</feature>
<keyword evidence="4 11" id="KW-0418">Kinase</keyword>
<feature type="compositionally biased region" description="Low complexity" evidence="9">
    <location>
        <begin position="508"/>
        <end position="518"/>
    </location>
</feature>
<dbReference type="PROSITE" id="PS00108">
    <property type="entry name" value="PROTEIN_KINASE_ST"/>
    <property type="match status" value="1"/>
</dbReference>
<dbReference type="PANTHER" id="PTHR43289">
    <property type="entry name" value="MITOGEN-ACTIVATED PROTEIN KINASE KINASE KINASE 20-RELATED"/>
    <property type="match status" value="1"/>
</dbReference>
<proteinExistence type="predicted"/>
<comment type="catalytic activity">
    <reaction evidence="6">
        <text>L-threonyl-[protein] + ATP = O-phospho-L-threonyl-[protein] + ADP + H(+)</text>
        <dbReference type="Rhea" id="RHEA:46608"/>
        <dbReference type="Rhea" id="RHEA-COMP:11060"/>
        <dbReference type="Rhea" id="RHEA-COMP:11605"/>
        <dbReference type="ChEBI" id="CHEBI:15378"/>
        <dbReference type="ChEBI" id="CHEBI:30013"/>
        <dbReference type="ChEBI" id="CHEBI:30616"/>
        <dbReference type="ChEBI" id="CHEBI:61977"/>
        <dbReference type="ChEBI" id="CHEBI:456216"/>
        <dbReference type="EC" id="2.7.11.1"/>
    </reaction>
</comment>
<evidence type="ECO:0000256" key="4">
    <source>
        <dbReference type="ARBA" id="ARBA00022777"/>
    </source>
</evidence>
<feature type="region of interest" description="Disordered" evidence="9">
    <location>
        <begin position="367"/>
        <end position="396"/>
    </location>
</feature>
<evidence type="ECO:0000259" key="10">
    <source>
        <dbReference type="PROSITE" id="PS50011"/>
    </source>
</evidence>
<dbReference type="GO" id="GO:0004674">
    <property type="term" value="F:protein serine/threonine kinase activity"/>
    <property type="evidence" value="ECO:0007669"/>
    <property type="project" value="UniProtKB-KW"/>
</dbReference>
<dbReference type="Gene3D" id="3.30.200.20">
    <property type="entry name" value="Phosphorylase Kinase, domain 1"/>
    <property type="match status" value="1"/>
</dbReference>
<dbReference type="SUPFAM" id="SSF56112">
    <property type="entry name" value="Protein kinase-like (PK-like)"/>
    <property type="match status" value="1"/>
</dbReference>
<dbReference type="InterPro" id="IPR011009">
    <property type="entry name" value="Kinase-like_dom_sf"/>
</dbReference>
<keyword evidence="1 11" id="KW-0723">Serine/threonine-protein kinase</keyword>
<dbReference type="Pfam" id="PF00069">
    <property type="entry name" value="Pkinase"/>
    <property type="match status" value="1"/>
</dbReference>
<accession>A0A6M4IVP7</accession>
<keyword evidence="2" id="KW-0808">Transferase</keyword>
<evidence type="ECO:0000256" key="8">
    <source>
        <dbReference type="PROSITE-ProRule" id="PRU10141"/>
    </source>
</evidence>
<feature type="region of interest" description="Disordered" evidence="9">
    <location>
        <begin position="457"/>
        <end position="519"/>
    </location>
</feature>
<dbReference type="Gene3D" id="1.10.510.10">
    <property type="entry name" value="Transferase(Phosphotransferase) domain 1"/>
    <property type="match status" value="1"/>
</dbReference>
<evidence type="ECO:0000256" key="1">
    <source>
        <dbReference type="ARBA" id="ARBA00022527"/>
    </source>
</evidence>
<name>A0A6M4IVP7_9BACT</name>
<feature type="compositionally biased region" description="Low complexity" evidence="9">
    <location>
        <begin position="367"/>
        <end position="384"/>
    </location>
</feature>
<comment type="catalytic activity">
    <reaction evidence="7">
        <text>L-seryl-[protein] + ATP = O-phospho-L-seryl-[protein] + ADP + H(+)</text>
        <dbReference type="Rhea" id="RHEA:17989"/>
        <dbReference type="Rhea" id="RHEA-COMP:9863"/>
        <dbReference type="Rhea" id="RHEA-COMP:11604"/>
        <dbReference type="ChEBI" id="CHEBI:15378"/>
        <dbReference type="ChEBI" id="CHEBI:29999"/>
        <dbReference type="ChEBI" id="CHEBI:30616"/>
        <dbReference type="ChEBI" id="CHEBI:83421"/>
        <dbReference type="ChEBI" id="CHEBI:456216"/>
        <dbReference type="EC" id="2.7.11.1"/>
    </reaction>
</comment>
<dbReference type="Proteomes" id="UP000500938">
    <property type="component" value="Chromosome"/>
</dbReference>
<gene>
    <name evidence="11" type="ORF">HKW67_16070</name>
</gene>
<dbReference type="InterPro" id="IPR008271">
    <property type="entry name" value="Ser/Thr_kinase_AS"/>
</dbReference>
<dbReference type="AlphaFoldDB" id="A0A6M4IVP7"/>
<feature type="domain" description="Protein kinase" evidence="10">
    <location>
        <begin position="44"/>
        <end position="314"/>
    </location>
</feature>
<dbReference type="RefSeq" id="WP_171226355.1">
    <property type="nucleotide sequence ID" value="NZ_CP053085.1"/>
</dbReference>
<sequence length="610" mass="63760">MPKVCPVCGTSYPDLNVFCPSDGSTLRAADSDGDLIGSVVADRYLVTDLLGEGGMGKVYLARHVRLPLQAAIKVLRPELLKDAASVARFNREAANASRIEHANVARVFDFGETSDGTVYLAMEYIAGRTLKDVLEKDGPLTLQRTAVLVRQVADGLDAAHRMGIVHRDLKPDNILVTVDENGVDRCKVVDFGIAKAVGGNEKEAGLTRTGFVVGTPEFMSPEQLLGTELDHRSDVYALALVAYTCLTLDLPFDRNTPDRGMTARLMSAPRPLAVVRNDLKWPGGLQAVLDQALEREPTKRTSSAGAFAKALEFVTAGPVASAAPAAAAPASAPAAKVDTPAARQIATVSRGDIKKEVKARGGVVTPPAKAVKPVTKPSKPVPTVQADDDDEPAPRRSFSWPRVRLPSIGFLLVVGGGIWFYNKQRAPRVRDVENLVNAATNAGGSLIDGAQSAAASAKEAITSTKTSTPEPTPAGGKASAPASTPSGAPASTPAGTPAGIPAAPKPAAPAATPSGASARRSLDSITKALDPLTADEAVARVAIPAIRGLLTRITTAEDSAWAYIRIAEAHLLMDEVKPACTALRSARGVAQSMSQARVVSDYTTKLSCGE</sequence>